<name>A0A844P6U0_ALIFS</name>
<evidence type="ECO:0000313" key="1">
    <source>
        <dbReference type="EMBL" id="MUK51101.1"/>
    </source>
</evidence>
<dbReference type="Proteomes" id="UP000448038">
    <property type="component" value="Unassembled WGS sequence"/>
</dbReference>
<evidence type="ECO:0008006" key="3">
    <source>
        <dbReference type="Google" id="ProtNLM"/>
    </source>
</evidence>
<comment type="caution">
    <text evidence="1">The sequence shown here is derived from an EMBL/GenBank/DDBJ whole genome shotgun (WGS) entry which is preliminary data.</text>
</comment>
<dbReference type="RefSeq" id="WP_155656589.1">
    <property type="nucleotide sequence ID" value="NZ_WOBN01000034.1"/>
</dbReference>
<reference evidence="1 2" key="1">
    <citation type="submission" date="2019-11" db="EMBL/GenBank/DDBJ databases">
        <title>Using colonization assays and comparative genomics to discover symbiosis behaviors and factors in Vibrio fischeri.</title>
        <authorList>
            <person name="Bongrand C."/>
            <person name="Moriano-Gutierrez S."/>
            <person name="Arevalo P."/>
            <person name="Mcfall-Ngai M."/>
            <person name="Visick K."/>
            <person name="Polz M.F."/>
            <person name="Ruby E.G."/>
        </authorList>
    </citation>
    <scope>NUCLEOTIDE SEQUENCE [LARGE SCALE GENOMIC DNA]</scope>
    <source>
        <strain evidence="2">emors.4.1</strain>
    </source>
</reference>
<gene>
    <name evidence="1" type="ORF">GNP88_18355</name>
</gene>
<dbReference type="AlphaFoldDB" id="A0A844P6U0"/>
<evidence type="ECO:0000313" key="2">
    <source>
        <dbReference type="Proteomes" id="UP000448038"/>
    </source>
</evidence>
<proteinExistence type="predicted"/>
<dbReference type="EMBL" id="WOBN01000034">
    <property type="protein sequence ID" value="MUK51101.1"/>
    <property type="molecule type" value="Genomic_DNA"/>
</dbReference>
<accession>A0A844P6U0</accession>
<organism evidence="1 2">
    <name type="scientific">Aliivibrio fischeri</name>
    <name type="common">Vibrio fischeri</name>
    <dbReference type="NCBI Taxonomy" id="668"/>
    <lineage>
        <taxon>Bacteria</taxon>
        <taxon>Pseudomonadati</taxon>
        <taxon>Pseudomonadota</taxon>
        <taxon>Gammaproteobacteria</taxon>
        <taxon>Vibrionales</taxon>
        <taxon>Vibrionaceae</taxon>
        <taxon>Aliivibrio</taxon>
    </lineage>
</organism>
<protein>
    <recommendedName>
        <fullName evidence="3">GNAT family N-acetyltransferase</fullName>
    </recommendedName>
</protein>
<sequence length="189" mass="21210">MEQTLSLTAIQQQLFSVSSTRSSEELPLDIALDVVDENALALKDVLELKEKGLIAWDLHLKSQPFMGYLSNFDHLIQCVAYYGNAEKGRCCIGFALGCINPEGTAIELYYIEKRKDSGDDLCSKFLPIIVDAFSLYGLYLNSIDLAKINKFVIVGPLDSVVPYYKESGFEYVENYSEMKVDAMFKSITN</sequence>